<accession>A0A3E2NAM5</accession>
<evidence type="ECO:0000256" key="1">
    <source>
        <dbReference type="SAM" id="Phobius"/>
    </source>
</evidence>
<reference evidence="2 3" key="1">
    <citation type="submission" date="2018-07" db="EMBL/GenBank/DDBJ databases">
        <title>New species, Clostridium PI-S10-A1B.</title>
        <authorList>
            <person name="Krishna G."/>
            <person name="Summeta K."/>
            <person name="Shikha S."/>
            <person name="Prabhu P.B."/>
            <person name="Suresh K."/>
        </authorList>
    </citation>
    <scope>NUCLEOTIDE SEQUENCE [LARGE SCALE GENOMIC DNA]</scope>
    <source>
        <strain evidence="2 3">PI-S10-A1B</strain>
    </source>
</reference>
<feature type="transmembrane region" description="Helical" evidence="1">
    <location>
        <begin position="31"/>
        <end position="51"/>
    </location>
</feature>
<dbReference type="Proteomes" id="UP000260680">
    <property type="component" value="Unassembled WGS sequence"/>
</dbReference>
<keyword evidence="1" id="KW-0812">Transmembrane</keyword>
<comment type="caution">
    <text evidence="2">The sequence shown here is derived from an EMBL/GenBank/DDBJ whole genome shotgun (WGS) entry which is preliminary data.</text>
</comment>
<protein>
    <submittedName>
        <fullName evidence="2">Uncharacterized protein</fullName>
    </submittedName>
</protein>
<evidence type="ECO:0000313" key="3">
    <source>
        <dbReference type="Proteomes" id="UP000260680"/>
    </source>
</evidence>
<gene>
    <name evidence="2" type="ORF">DS742_15075</name>
</gene>
<evidence type="ECO:0000313" key="2">
    <source>
        <dbReference type="EMBL" id="RFZ78067.1"/>
    </source>
</evidence>
<dbReference type="EMBL" id="QOHO01000048">
    <property type="protein sequence ID" value="RFZ78067.1"/>
    <property type="molecule type" value="Genomic_DNA"/>
</dbReference>
<organism evidence="2 3">
    <name type="scientific">Lacrimispora amygdalina</name>
    <dbReference type="NCBI Taxonomy" id="253257"/>
    <lineage>
        <taxon>Bacteria</taxon>
        <taxon>Bacillati</taxon>
        <taxon>Bacillota</taxon>
        <taxon>Clostridia</taxon>
        <taxon>Lachnospirales</taxon>
        <taxon>Lachnospiraceae</taxon>
        <taxon>Lacrimispora</taxon>
    </lineage>
</organism>
<dbReference type="AlphaFoldDB" id="A0A3E2NAM5"/>
<sequence>MFVTFSLAGILNSILKDQAYAVNIILRYTGVAVAVFMMIYIFYFVITFITYRRVALRHNR</sequence>
<keyword evidence="1" id="KW-1133">Transmembrane helix</keyword>
<proteinExistence type="predicted"/>
<name>A0A3E2NAM5_9FIRM</name>
<keyword evidence="1" id="KW-0472">Membrane</keyword>